<evidence type="ECO:0000313" key="1">
    <source>
        <dbReference type="EMBL" id="KFE63222.1"/>
    </source>
</evidence>
<organism evidence="1 2">
    <name type="scientific">Hyalangium minutum</name>
    <dbReference type="NCBI Taxonomy" id="394096"/>
    <lineage>
        <taxon>Bacteria</taxon>
        <taxon>Pseudomonadati</taxon>
        <taxon>Myxococcota</taxon>
        <taxon>Myxococcia</taxon>
        <taxon>Myxococcales</taxon>
        <taxon>Cystobacterineae</taxon>
        <taxon>Archangiaceae</taxon>
        <taxon>Hyalangium</taxon>
    </lineage>
</organism>
<comment type="caution">
    <text evidence="1">The sequence shown here is derived from an EMBL/GenBank/DDBJ whole genome shotgun (WGS) entry which is preliminary data.</text>
</comment>
<keyword evidence="2" id="KW-1185">Reference proteome</keyword>
<dbReference type="Proteomes" id="UP000028725">
    <property type="component" value="Unassembled WGS sequence"/>
</dbReference>
<gene>
    <name evidence="1" type="ORF">DB31_2815</name>
</gene>
<evidence type="ECO:0000313" key="2">
    <source>
        <dbReference type="Proteomes" id="UP000028725"/>
    </source>
</evidence>
<sequence length="507" mass="54660">MLPRTLLMRVWVLGLASACSGEVERPNPVASGPLARAFESGGVAHQSSPRVGYGGLKLRMAGERSYALEITRDTAAVETRRFVAYAAQGQVLWQFTEQPQELLMDFTVHPSGEVSLSVEHTDEVRDTFELVRLSVDGAVLARQRLPAPETLPPGDLGLLPASPFLMKAVPAGSHVGKWLPWVRLEARGEELAVAFLSYVDRGDESGTQALASGVMALQWSGGRYTEQWARVVDGLHSLIQVAWQYDEFHWLDAATQPLLAVSPEGRVIVGRALSQGRCTALSQTFQELSSTECRILGMRNSPHRYQPFAFTSFSPEGAREGTHVLAPEGLEEFVVFDMALRGEEVAVAGTAVRFQEDGTVKYYAASPSAEPIMLPYDGYVAVLDRATGALRSEVYVDEGRAEYFAALRWTEEGLLAAGAADWDRWNGGMSVSRGAGPLLAFIPGDGGAVRTRSVGLGGGARHFHLLTVDTWDGAVVALGVSEAPMTHSGDSAGAEQMTFGGLRVGLR</sequence>
<proteinExistence type="predicted"/>
<reference evidence="1 2" key="1">
    <citation type="submission" date="2014-04" db="EMBL/GenBank/DDBJ databases">
        <title>Genome assembly of Hyalangium minutum DSM 14724.</title>
        <authorList>
            <person name="Sharma G."/>
            <person name="Subramanian S."/>
        </authorList>
    </citation>
    <scope>NUCLEOTIDE SEQUENCE [LARGE SCALE GENOMIC DNA]</scope>
    <source>
        <strain evidence="1 2">DSM 14724</strain>
    </source>
</reference>
<dbReference type="AlphaFoldDB" id="A0A085W6A9"/>
<accession>A0A085W6A9</accession>
<protein>
    <submittedName>
        <fullName evidence="1">Uncharacterized protein</fullName>
    </submittedName>
</protein>
<name>A0A085W6A9_9BACT</name>
<dbReference type="STRING" id="394096.DB31_2815"/>
<dbReference type="EMBL" id="JMCB01000018">
    <property type="protein sequence ID" value="KFE63222.1"/>
    <property type="molecule type" value="Genomic_DNA"/>
</dbReference>